<dbReference type="InterPro" id="IPR001164">
    <property type="entry name" value="ArfGAP_dom"/>
</dbReference>
<evidence type="ECO:0000256" key="2">
    <source>
        <dbReference type="SAM" id="MobiDB-lite"/>
    </source>
</evidence>
<feature type="compositionally biased region" description="Low complexity" evidence="2">
    <location>
        <begin position="361"/>
        <end position="378"/>
    </location>
</feature>
<dbReference type="PANTHER" id="PTHR46085:SF4">
    <property type="entry name" value="ADP-RIBOSYLATION FACTOR GTPASE-ACTIVATING PROTEIN AGD14-RELATED"/>
    <property type="match status" value="1"/>
</dbReference>
<feature type="compositionally biased region" description="Low complexity" evidence="2">
    <location>
        <begin position="186"/>
        <end position="196"/>
    </location>
</feature>
<dbReference type="EMBL" id="NMUH01004061">
    <property type="protein sequence ID" value="MQM08210.1"/>
    <property type="molecule type" value="Genomic_DNA"/>
</dbReference>
<protein>
    <recommendedName>
        <fullName evidence="3">Arf-GAP domain-containing protein</fullName>
    </recommendedName>
</protein>
<keyword evidence="1" id="KW-0862">Zinc</keyword>
<dbReference type="Pfam" id="PF01412">
    <property type="entry name" value="ArfGap"/>
    <property type="match status" value="1"/>
</dbReference>
<dbReference type="PANTHER" id="PTHR46085">
    <property type="entry name" value="ARFGAP/RECO-RELATED"/>
    <property type="match status" value="1"/>
</dbReference>
<feature type="region of interest" description="Disordered" evidence="2">
    <location>
        <begin position="732"/>
        <end position="752"/>
    </location>
</feature>
<feature type="region of interest" description="Disordered" evidence="2">
    <location>
        <begin position="356"/>
        <end position="391"/>
    </location>
</feature>
<dbReference type="Proteomes" id="UP000652761">
    <property type="component" value="Unassembled WGS sequence"/>
</dbReference>
<dbReference type="AlphaFoldDB" id="A0A843WZQ8"/>
<evidence type="ECO:0000259" key="3">
    <source>
        <dbReference type="PROSITE" id="PS50115"/>
    </source>
</evidence>
<comment type="caution">
    <text evidence="4">The sequence shown here is derived from an EMBL/GenBank/DDBJ whole genome shotgun (WGS) entry which is preliminary data.</text>
</comment>
<dbReference type="SUPFAM" id="SSF57863">
    <property type="entry name" value="ArfGap/RecO-like zinc finger"/>
    <property type="match status" value="1"/>
</dbReference>
<feature type="region of interest" description="Disordered" evidence="2">
    <location>
        <begin position="303"/>
        <end position="334"/>
    </location>
</feature>
<dbReference type="InterPro" id="IPR044820">
    <property type="entry name" value="AGD14-like"/>
</dbReference>
<reference evidence="4" key="1">
    <citation type="submission" date="2017-07" db="EMBL/GenBank/DDBJ databases">
        <title>Taro Niue Genome Assembly and Annotation.</title>
        <authorList>
            <person name="Atibalentja N."/>
            <person name="Keating K."/>
            <person name="Fields C.J."/>
        </authorList>
    </citation>
    <scope>NUCLEOTIDE SEQUENCE</scope>
    <source>
        <strain evidence="4">Niue_2</strain>
        <tissue evidence="4">Leaf</tissue>
    </source>
</reference>
<accession>A0A843WZQ8</accession>
<keyword evidence="1" id="KW-0863">Zinc-finger</keyword>
<evidence type="ECO:0000256" key="1">
    <source>
        <dbReference type="PROSITE-ProRule" id="PRU00288"/>
    </source>
</evidence>
<evidence type="ECO:0000313" key="4">
    <source>
        <dbReference type="EMBL" id="MQM08210.1"/>
    </source>
</evidence>
<keyword evidence="1" id="KW-0479">Metal-binding</keyword>
<evidence type="ECO:0000313" key="5">
    <source>
        <dbReference type="Proteomes" id="UP000652761"/>
    </source>
</evidence>
<dbReference type="OrthoDB" id="6036at2759"/>
<sequence>MSSRKEEERNEKIIRGLLKLPPNRRCINCNSLGPQYVCTNFWTFICTACSGIQKEKSCSSWHVYSDVRFLRKVASQIPPDDCASNAWAMQALGKLVMTNKVGKDSASEKSPHHLSCLNKQCLWPNLPQKRLKLFKKVAISNPGRIREFIRGVYVDKKYAGGRTSDKPPLGIQSHKNFEEEHRRASSYHSYSQSPPYDHQYEDRRYGKQTGILSRKPGSDRGLYEGKIASFICSPGSLGDQMYEDRFANEISGPRISDYSASSAGDTFKFDGQSPNFQSDIGYGSPQPVRDILIEDGRRHIPGSYSEASVRRNVETVPRPQRTASSGSFDGKSVSLKSVNSGSFQEIMIESELATAGQPVDASFSSGSRTSASTKPSSGDTSHPPLVQNQANSSASSIDLFAEINQPSTMSSFVEKSLPLSALHGNSGNEDPFGPPFVQNAATSSVPSLDLFAKINQPSSSVATLEKTSLVPFSQEEGWATFDVPHAGTASQTKITSNSAVAGTATSTVPSLDKQGFDAFPLTSNNGQWLSAQNSISHESFAPAVDQWGSTSNEVKIFSGPTCSQTWNAFDDSFGNFPQPPFGSLPVKSDVQVPPHAPPTIVDPCMNLTVQEESGKDGLRMSSIDGAATGMSSSLDNIVTGPSFNPVIPPMGTNGQECKSTNPFDLPYESDLESSNGFSDMSSLQASLPPVQFPSPFLSGLGQPWYSQNPVPPYISSVSSGGLAYVAGQSASTQLPDVSPQGPVAPLGGNPFA</sequence>
<gene>
    <name evidence="4" type="ORF">Taro_041067</name>
</gene>
<feature type="region of interest" description="Disordered" evidence="2">
    <location>
        <begin position="177"/>
        <end position="202"/>
    </location>
</feature>
<dbReference type="PROSITE" id="PS50115">
    <property type="entry name" value="ARFGAP"/>
    <property type="match status" value="1"/>
</dbReference>
<dbReference type="GO" id="GO:0008270">
    <property type="term" value="F:zinc ion binding"/>
    <property type="evidence" value="ECO:0007669"/>
    <property type="project" value="UniProtKB-KW"/>
</dbReference>
<dbReference type="Gene3D" id="1.10.220.150">
    <property type="entry name" value="Arf GTPase activating protein"/>
    <property type="match status" value="1"/>
</dbReference>
<organism evidence="4 5">
    <name type="scientific">Colocasia esculenta</name>
    <name type="common">Wild taro</name>
    <name type="synonym">Arum esculentum</name>
    <dbReference type="NCBI Taxonomy" id="4460"/>
    <lineage>
        <taxon>Eukaryota</taxon>
        <taxon>Viridiplantae</taxon>
        <taxon>Streptophyta</taxon>
        <taxon>Embryophyta</taxon>
        <taxon>Tracheophyta</taxon>
        <taxon>Spermatophyta</taxon>
        <taxon>Magnoliopsida</taxon>
        <taxon>Liliopsida</taxon>
        <taxon>Araceae</taxon>
        <taxon>Aroideae</taxon>
        <taxon>Colocasieae</taxon>
        <taxon>Colocasia</taxon>
    </lineage>
</organism>
<keyword evidence="5" id="KW-1185">Reference proteome</keyword>
<dbReference type="InterPro" id="IPR038508">
    <property type="entry name" value="ArfGAP_dom_sf"/>
</dbReference>
<dbReference type="InterPro" id="IPR037278">
    <property type="entry name" value="ARFGAP/RecO"/>
</dbReference>
<proteinExistence type="predicted"/>
<name>A0A843WZQ8_COLES</name>
<feature type="domain" description="Arf-GAP" evidence="3">
    <location>
        <begin position="11"/>
        <end position="108"/>
    </location>
</feature>
<dbReference type="GO" id="GO:0005096">
    <property type="term" value="F:GTPase activator activity"/>
    <property type="evidence" value="ECO:0007669"/>
    <property type="project" value="InterPro"/>
</dbReference>